<evidence type="ECO:0000313" key="1">
    <source>
        <dbReference type="EMBL" id="WVW79919.1"/>
    </source>
</evidence>
<evidence type="ECO:0000313" key="2">
    <source>
        <dbReference type="Proteomes" id="UP000092730"/>
    </source>
</evidence>
<dbReference type="RefSeq" id="XP_065725453.1">
    <property type="nucleotide sequence ID" value="XM_065869381.1"/>
</dbReference>
<dbReference type="KEGG" id="kbi:30204969"/>
<dbReference type="Proteomes" id="UP000092730">
    <property type="component" value="Chromosome 1"/>
</dbReference>
<proteinExistence type="predicted"/>
<accession>A0AAJ8M6Y0</accession>
<keyword evidence="2" id="KW-1185">Reference proteome</keyword>
<dbReference type="GeneID" id="30204969"/>
<name>A0AAJ8M6Y0_9TREE</name>
<dbReference type="AlphaFoldDB" id="A0AAJ8M6Y0"/>
<protein>
    <recommendedName>
        <fullName evidence="3">Aminoglycoside phosphotransferase domain-containing protein</fullName>
    </recommendedName>
</protein>
<evidence type="ECO:0008006" key="3">
    <source>
        <dbReference type="Google" id="ProtNLM"/>
    </source>
</evidence>
<sequence length="190" mass="21532">MSFNSCAIPNCIFQALLDRDEQIAWNMISKLDMNEPEISQLLSLLDPKIISNDLENYLPGQKVAKIHMNSTENTILSLEGSSNLLIKINLEDGQTWFMRIRKRSAGRPYPDEVLRMNLESEVATCQALFDGGVAVPQTFIRPRDSKHHPKLIYCYQSFIPGGPWQPFDPIPAFNNPPPILYATTQLLNTL</sequence>
<organism evidence="1 2">
    <name type="scientific">Kwoniella bestiolae CBS 10118</name>
    <dbReference type="NCBI Taxonomy" id="1296100"/>
    <lineage>
        <taxon>Eukaryota</taxon>
        <taxon>Fungi</taxon>
        <taxon>Dikarya</taxon>
        <taxon>Basidiomycota</taxon>
        <taxon>Agaricomycotina</taxon>
        <taxon>Tremellomycetes</taxon>
        <taxon>Tremellales</taxon>
        <taxon>Cryptococcaceae</taxon>
        <taxon>Kwoniella</taxon>
    </lineage>
</organism>
<reference evidence="1" key="1">
    <citation type="submission" date="2013-07" db="EMBL/GenBank/DDBJ databases">
        <authorList>
            <consortium name="The Broad Institute Genome Sequencing Platform"/>
            <person name="Cuomo C."/>
            <person name="Litvintseva A."/>
            <person name="Chen Y."/>
            <person name="Heitman J."/>
            <person name="Sun S."/>
            <person name="Springer D."/>
            <person name="Dromer F."/>
            <person name="Young S.K."/>
            <person name="Zeng Q."/>
            <person name="Gargeya S."/>
            <person name="Fitzgerald M."/>
            <person name="Abouelleil A."/>
            <person name="Alvarado L."/>
            <person name="Berlin A.M."/>
            <person name="Chapman S.B."/>
            <person name="Dewar J."/>
            <person name="Goldberg J."/>
            <person name="Griggs A."/>
            <person name="Gujja S."/>
            <person name="Hansen M."/>
            <person name="Howarth C."/>
            <person name="Imamovic A."/>
            <person name="Larimer J."/>
            <person name="McCowan C."/>
            <person name="Murphy C."/>
            <person name="Pearson M."/>
            <person name="Priest M."/>
            <person name="Roberts A."/>
            <person name="Saif S."/>
            <person name="Shea T."/>
            <person name="Sykes S."/>
            <person name="Wortman J."/>
            <person name="Nusbaum C."/>
            <person name="Birren B."/>
        </authorList>
    </citation>
    <scope>NUCLEOTIDE SEQUENCE</scope>
    <source>
        <strain evidence="1">CBS 10118</strain>
    </source>
</reference>
<dbReference type="EMBL" id="CP144541">
    <property type="protein sequence ID" value="WVW79919.1"/>
    <property type="molecule type" value="Genomic_DNA"/>
</dbReference>
<reference evidence="1" key="2">
    <citation type="submission" date="2024-02" db="EMBL/GenBank/DDBJ databases">
        <title>Comparative genomics of Cryptococcus and Kwoniella reveals pathogenesis evolution and contrasting modes of karyotype evolution via chromosome fusion or intercentromeric recombination.</title>
        <authorList>
            <person name="Coelho M.A."/>
            <person name="David-Palma M."/>
            <person name="Shea T."/>
            <person name="Bowers K."/>
            <person name="McGinley-Smith S."/>
            <person name="Mohammad A.W."/>
            <person name="Gnirke A."/>
            <person name="Yurkov A.M."/>
            <person name="Nowrousian M."/>
            <person name="Sun S."/>
            <person name="Cuomo C.A."/>
            <person name="Heitman J."/>
        </authorList>
    </citation>
    <scope>NUCLEOTIDE SEQUENCE</scope>
    <source>
        <strain evidence="1">CBS 10118</strain>
    </source>
</reference>
<gene>
    <name evidence="1" type="ORF">I302_101889</name>
</gene>